<dbReference type="AlphaFoldDB" id="A0A226DRJ3"/>
<feature type="transmembrane region" description="Helical" evidence="1">
    <location>
        <begin position="564"/>
        <end position="583"/>
    </location>
</feature>
<organism evidence="2 3">
    <name type="scientific">Folsomia candida</name>
    <name type="common">Springtail</name>
    <dbReference type="NCBI Taxonomy" id="158441"/>
    <lineage>
        <taxon>Eukaryota</taxon>
        <taxon>Metazoa</taxon>
        <taxon>Ecdysozoa</taxon>
        <taxon>Arthropoda</taxon>
        <taxon>Hexapoda</taxon>
        <taxon>Collembola</taxon>
        <taxon>Entomobryomorpha</taxon>
        <taxon>Isotomoidea</taxon>
        <taxon>Isotomidae</taxon>
        <taxon>Proisotominae</taxon>
        <taxon>Folsomia</taxon>
    </lineage>
</organism>
<feature type="transmembrane region" description="Helical" evidence="1">
    <location>
        <begin position="610"/>
        <end position="636"/>
    </location>
</feature>
<feature type="transmembrane region" description="Helical" evidence="1">
    <location>
        <begin position="534"/>
        <end position="552"/>
    </location>
</feature>
<feature type="transmembrane region" description="Helical" evidence="1">
    <location>
        <begin position="180"/>
        <end position="201"/>
    </location>
</feature>
<dbReference type="EMBL" id="LNIX01000012">
    <property type="protein sequence ID" value="OXA48145.1"/>
    <property type="molecule type" value="Genomic_DNA"/>
</dbReference>
<keyword evidence="1" id="KW-0812">Transmembrane</keyword>
<protein>
    <submittedName>
        <fullName evidence="2">Uncharacterized protein</fullName>
    </submittedName>
</protein>
<gene>
    <name evidence="2" type="ORF">Fcan01_17504</name>
</gene>
<keyword evidence="3" id="KW-1185">Reference proteome</keyword>
<dbReference type="Proteomes" id="UP000198287">
    <property type="component" value="Unassembled WGS sequence"/>
</dbReference>
<feature type="transmembrane region" description="Helical" evidence="1">
    <location>
        <begin position="387"/>
        <end position="405"/>
    </location>
</feature>
<feature type="transmembrane region" description="Helical" evidence="1">
    <location>
        <begin position="40"/>
        <end position="61"/>
    </location>
</feature>
<feature type="transmembrane region" description="Helical" evidence="1">
    <location>
        <begin position="213"/>
        <end position="236"/>
    </location>
</feature>
<feature type="transmembrane region" description="Helical" evidence="1">
    <location>
        <begin position="73"/>
        <end position="95"/>
    </location>
</feature>
<evidence type="ECO:0000313" key="3">
    <source>
        <dbReference type="Proteomes" id="UP000198287"/>
    </source>
</evidence>
<keyword evidence="1" id="KW-0472">Membrane</keyword>
<reference evidence="2 3" key="1">
    <citation type="submission" date="2015-12" db="EMBL/GenBank/DDBJ databases">
        <title>The genome of Folsomia candida.</title>
        <authorList>
            <person name="Faddeeva A."/>
            <person name="Derks M.F."/>
            <person name="Anvar Y."/>
            <person name="Smit S."/>
            <person name="Van Straalen N."/>
            <person name="Roelofs D."/>
        </authorList>
    </citation>
    <scope>NUCLEOTIDE SEQUENCE [LARGE SCALE GENOMIC DNA]</scope>
    <source>
        <strain evidence="2 3">VU population</strain>
        <tissue evidence="2">Whole body</tissue>
    </source>
</reference>
<keyword evidence="1" id="KW-1133">Transmembrane helix</keyword>
<accession>A0A226DRJ3</accession>
<comment type="caution">
    <text evidence="2">The sequence shown here is derived from an EMBL/GenBank/DDBJ whole genome shotgun (WGS) entry which is preliminary data.</text>
</comment>
<evidence type="ECO:0000256" key="1">
    <source>
        <dbReference type="SAM" id="Phobius"/>
    </source>
</evidence>
<feature type="transmembrane region" description="Helical" evidence="1">
    <location>
        <begin position="758"/>
        <end position="782"/>
    </location>
</feature>
<sequence length="848" mass="97487">MATEFTLHKFEELIQFGNLFCFPLVWDPAMKKLIISPLHYAASVIIQLGLYIETVIVLVLTIHNKTKIGSSHFNFLLLSFYCLLAICVGTSVITFRPRDVARIWNWAFRDSQKLIADPQSDINGFAQGVMQHLKLLSLEHFRVDNAHQCRNNNLSFLLANWWPKPTSRAEMMFNRAFLKVTLPINLILNIMPFMAVCHILIDHRHSLHLPNLLPYGTLIYCVTYLIYIIFFIYALFYCTSRAKILISAVTLQTMIVLPLLRQEFRLKQDTSFGKRKYPLVPEFWERPENIVNMYRSLQIFLTEICYVFGLGVLPLQAILGQIQIDLGDPIRNNSVLCRVLDDYAYIHRVMHKSATDCITSWKTGWAHWDCARDRKYMRKFRKSCKPIYFGYPGFMVGVLRVWSTYSRTPEAGVRDFFWSTEYAEYGVRMAGRSTEYARFAGGRKSKTNFTPDNDICSNDSCRNTIEFTVHCTQVHVGTQKYTMSGRQRTINPKCPLVSRLKRHLKYGDILLCTFPTWDENKNKIVTRNKKYHKIVYLTHFLHFVIIWTQLYCTRMKAANLLERAEAIGFTTMILGGFIIKSEIRPDSDRISLLNYICANYLDNNCLTWKLVYLCLDLVKCIYIILPGFTALLALFLPCKAPLISAFFCDKGHFALGPGYRCVFIVHEFLNMATLIVAGAHQSCVTLVPCLAYLLTELKRALSFSVGLSDYRKLQVSEKIVNAVVRFRIFALFGYFLLLVQIILGFVAVKILHDDEASVFRAGIFICPYVGTLLVSLGAFSMAGNVIRTSSKWILLYKGRSKSSVTRRMCRSLTPLRVQFGNNFVEPLTPLVIQEFCVRQTASLLILST</sequence>
<proteinExistence type="predicted"/>
<name>A0A226DRJ3_FOLCA</name>
<feature type="transmembrane region" description="Helical" evidence="1">
    <location>
        <begin position="728"/>
        <end position="752"/>
    </location>
</feature>
<evidence type="ECO:0000313" key="2">
    <source>
        <dbReference type="EMBL" id="OXA48145.1"/>
    </source>
</evidence>